<feature type="region of interest" description="Disordered" evidence="5">
    <location>
        <begin position="287"/>
        <end position="329"/>
    </location>
</feature>
<evidence type="ECO:0000256" key="4">
    <source>
        <dbReference type="PROSITE-ProRule" id="PRU00108"/>
    </source>
</evidence>
<feature type="region of interest" description="Disordered" evidence="5">
    <location>
        <begin position="370"/>
        <end position="478"/>
    </location>
</feature>
<dbReference type="PANTHER" id="PTHR11850">
    <property type="entry name" value="HOMEOBOX PROTEIN TRANSCRIPTION FACTORS"/>
    <property type="match status" value="1"/>
</dbReference>
<comment type="subcellular location">
    <subcellularLocation>
        <location evidence="4">Nucleus</location>
    </subcellularLocation>
</comment>
<dbReference type="InterPro" id="IPR009057">
    <property type="entry name" value="Homeodomain-like_sf"/>
</dbReference>
<gene>
    <name evidence="7" type="ORF">SNE40_010226</name>
</gene>
<feature type="compositionally biased region" description="Polar residues" evidence="5">
    <location>
        <begin position="302"/>
        <end position="320"/>
    </location>
</feature>
<dbReference type="SMART" id="SM00389">
    <property type="entry name" value="HOX"/>
    <property type="match status" value="1"/>
</dbReference>
<evidence type="ECO:0000256" key="5">
    <source>
        <dbReference type="SAM" id="MobiDB-lite"/>
    </source>
</evidence>
<dbReference type="SUPFAM" id="SSF46689">
    <property type="entry name" value="Homeodomain-like"/>
    <property type="match status" value="1"/>
</dbReference>
<dbReference type="InterPro" id="IPR001356">
    <property type="entry name" value="HD"/>
</dbReference>
<feature type="domain" description="Homeobox" evidence="6">
    <location>
        <begin position="1042"/>
        <end position="1105"/>
    </location>
</feature>
<evidence type="ECO:0000259" key="6">
    <source>
        <dbReference type="PROSITE" id="PS50071"/>
    </source>
</evidence>
<keyword evidence="1 4" id="KW-0238">DNA-binding</keyword>
<dbReference type="AlphaFoldDB" id="A0AAN8JSY0"/>
<dbReference type="Gene3D" id="1.10.10.60">
    <property type="entry name" value="Homeodomain-like"/>
    <property type="match status" value="1"/>
</dbReference>
<proteinExistence type="predicted"/>
<dbReference type="EMBL" id="JAZGQO010000007">
    <property type="protein sequence ID" value="KAK6182572.1"/>
    <property type="molecule type" value="Genomic_DNA"/>
</dbReference>
<dbReference type="GO" id="GO:0006355">
    <property type="term" value="P:regulation of DNA-templated transcription"/>
    <property type="evidence" value="ECO:0007669"/>
    <property type="project" value="InterPro"/>
</dbReference>
<feature type="DNA-binding region" description="Homeobox" evidence="4">
    <location>
        <begin position="1044"/>
        <end position="1106"/>
    </location>
</feature>
<dbReference type="CDD" id="cd00086">
    <property type="entry name" value="homeodomain"/>
    <property type="match status" value="1"/>
</dbReference>
<dbReference type="InterPro" id="IPR008422">
    <property type="entry name" value="KN_HD"/>
</dbReference>
<dbReference type="GO" id="GO:0005634">
    <property type="term" value="C:nucleus"/>
    <property type="evidence" value="ECO:0007669"/>
    <property type="project" value="UniProtKB-SubCell"/>
</dbReference>
<feature type="compositionally biased region" description="Polar residues" evidence="5">
    <location>
        <begin position="392"/>
        <end position="420"/>
    </location>
</feature>
<feature type="compositionally biased region" description="Polar residues" evidence="5">
    <location>
        <begin position="467"/>
        <end position="478"/>
    </location>
</feature>
<dbReference type="Pfam" id="PF05920">
    <property type="entry name" value="Homeobox_KN"/>
    <property type="match status" value="1"/>
</dbReference>
<feature type="compositionally biased region" description="Low complexity" evidence="5">
    <location>
        <begin position="439"/>
        <end position="459"/>
    </location>
</feature>
<evidence type="ECO:0000256" key="1">
    <source>
        <dbReference type="ARBA" id="ARBA00023125"/>
    </source>
</evidence>
<feature type="compositionally biased region" description="Polar residues" evidence="5">
    <location>
        <begin position="544"/>
        <end position="566"/>
    </location>
</feature>
<feature type="compositionally biased region" description="Low complexity" evidence="5">
    <location>
        <begin position="181"/>
        <end position="203"/>
    </location>
</feature>
<feature type="compositionally biased region" description="Polar residues" evidence="5">
    <location>
        <begin position="244"/>
        <end position="266"/>
    </location>
</feature>
<evidence type="ECO:0000313" key="8">
    <source>
        <dbReference type="Proteomes" id="UP001347796"/>
    </source>
</evidence>
<feature type="region of interest" description="Disordered" evidence="5">
    <location>
        <begin position="155"/>
        <end position="266"/>
    </location>
</feature>
<keyword evidence="8" id="KW-1185">Reference proteome</keyword>
<feature type="compositionally biased region" description="Polar residues" evidence="5">
    <location>
        <begin position="208"/>
        <end position="228"/>
    </location>
</feature>
<name>A0AAN8JSY0_PATCE</name>
<organism evidence="7 8">
    <name type="scientific">Patella caerulea</name>
    <name type="common">Rayed Mediterranean limpet</name>
    <dbReference type="NCBI Taxonomy" id="87958"/>
    <lineage>
        <taxon>Eukaryota</taxon>
        <taxon>Metazoa</taxon>
        <taxon>Spiralia</taxon>
        <taxon>Lophotrochozoa</taxon>
        <taxon>Mollusca</taxon>
        <taxon>Gastropoda</taxon>
        <taxon>Patellogastropoda</taxon>
        <taxon>Patelloidea</taxon>
        <taxon>Patellidae</taxon>
        <taxon>Patella</taxon>
    </lineage>
</organism>
<dbReference type="InterPro" id="IPR050224">
    <property type="entry name" value="TALE_homeobox"/>
</dbReference>
<keyword evidence="3 4" id="KW-0539">Nucleus</keyword>
<comment type="caution">
    <text evidence="7">The sequence shown here is derived from an EMBL/GenBank/DDBJ whole genome shotgun (WGS) entry which is preliminary data.</text>
</comment>
<evidence type="ECO:0000256" key="3">
    <source>
        <dbReference type="ARBA" id="ARBA00023242"/>
    </source>
</evidence>
<dbReference type="PROSITE" id="PS50071">
    <property type="entry name" value="HOMEOBOX_2"/>
    <property type="match status" value="1"/>
</dbReference>
<dbReference type="Proteomes" id="UP001347796">
    <property type="component" value="Unassembled WGS sequence"/>
</dbReference>
<feature type="region of interest" description="Disordered" evidence="5">
    <location>
        <begin position="532"/>
        <end position="566"/>
    </location>
</feature>
<sequence>MAVKTNKEITSFKLLEEEPSEMKPTPAMKKFVGMVLDKKDMKDREVACSFRNLTEYRDPVSSPPVCVSNGLSFEPNGFDSDSPVSPGPVQMDDDRLPNELLDEICEDIGMKEGMELDFVEFLMEQDDMDPQTYMTPEALTTGLYTPAFSNHKIVNLPSGPGSDSGSVTGIKPLEQGTPNKSIPVSIPNTTSTITSSASSSPASKRFHMSTSEQNSPAKSCSSQSSVNQVFKMPQTPPTPKRPHSASQILPSPSLPTGTHSTTSVSYSQGQIATKRCYSPSPLSSCSQQQIATKKAQVPPQSPTSKQPGTLHYGQTCQITSPRPACPAPQKQVINSQQGFQRLGKPAPPVVNVQTFQQQRWMQQQNIQGYNNDPAAASQYSKVDSPLDHGYYSSDSVNRGQPTSTAASGYTLSSMTEQPSMYNMKRSDSTSNLSAMSVGSQSSQTCRQQSSIQQQQQQKSVHFAEGSPQGSPDCQDTSQMQNYAQGYDAPADCASYDLEQEFRDNSQKPMQSKMLPRLSNVKPEIAPYTVPNPGQQPLPYDHQRSSCSVSQTGNGSSRTQSSMQTFDYSGKNADNMYYMDNNQNMMRIETGDYSSGNYQANYNNGGMTDQMKAVMAGLQDNEMYKNQPSDIASSTSQGYNNSCSMPGMNQGANAMMSNQMGQNYNQSSNYPSPCVNPHMMNANTNSMPGQYQNMSSQQQQFDQAPYCQSRQQGSMATPIYSNNVNQSNMGQGNQWMGAPQTPQNMQMQQMQMSNKTPMGVQHMGGMAGAGGQPMPHGAQAMPPQAMTPGGVPHMQPCTIPNCTSCKTGSPNRPPMLASQQSFIQHLITDRSNAFRSHPLFPLLRDLIIADMNFSSPNFPYQLISNLPADFDKLLQNFLQRNPPTGNYQGNYAVESVIMDALRYAHQCIIEKIRMRQDQDKHTKTTSKSLSAIEEFCEKFDRAVRNTVPGQPSPNDGNPMMLPPGGDMSGMMGGPPGGVLSGVPPMVKEPKYMMDPNMQHPGYVSPGMGKVLGMPGMGPSQYEMMKQMSDSGSTYSNSSGLINKAESKKHPSLPKEAVAMMLDWLRNHKDNPYPNDDEKAMLIKQTGLTINQINYWFTNARRRILPKWAQCK</sequence>
<reference evidence="7 8" key="1">
    <citation type="submission" date="2024-01" db="EMBL/GenBank/DDBJ databases">
        <title>The genome of the rayed Mediterranean limpet Patella caerulea (Linnaeus, 1758).</title>
        <authorList>
            <person name="Anh-Thu Weber A."/>
            <person name="Halstead-Nussloch G."/>
        </authorList>
    </citation>
    <scope>NUCLEOTIDE SEQUENCE [LARGE SCALE GENOMIC DNA]</scope>
    <source>
        <strain evidence="7">AATW-2023a</strain>
        <tissue evidence="7">Whole specimen</tissue>
    </source>
</reference>
<evidence type="ECO:0000313" key="7">
    <source>
        <dbReference type="EMBL" id="KAK6182572.1"/>
    </source>
</evidence>
<keyword evidence="2 4" id="KW-0371">Homeobox</keyword>
<protein>
    <recommendedName>
        <fullName evidence="6">Homeobox domain-containing protein</fullName>
    </recommendedName>
</protein>
<feature type="compositionally biased region" description="Polar residues" evidence="5">
    <location>
        <begin position="428"/>
        <end position="438"/>
    </location>
</feature>
<evidence type="ECO:0000256" key="2">
    <source>
        <dbReference type="ARBA" id="ARBA00023155"/>
    </source>
</evidence>
<dbReference type="GO" id="GO:0003677">
    <property type="term" value="F:DNA binding"/>
    <property type="evidence" value="ECO:0007669"/>
    <property type="project" value="UniProtKB-UniRule"/>
</dbReference>
<accession>A0AAN8JSY0</accession>